<name>A0A8S1NNI0_9CILI</name>
<evidence type="ECO:0000313" key="2">
    <source>
        <dbReference type="Proteomes" id="UP000692954"/>
    </source>
</evidence>
<accession>A0A8S1NNI0</accession>
<reference evidence="1" key="1">
    <citation type="submission" date="2021-01" db="EMBL/GenBank/DDBJ databases">
        <authorList>
            <consortium name="Genoscope - CEA"/>
            <person name="William W."/>
        </authorList>
    </citation>
    <scope>NUCLEOTIDE SEQUENCE</scope>
</reference>
<gene>
    <name evidence="1" type="ORF">PSON_ATCC_30995.1.T0600009</name>
</gene>
<protein>
    <submittedName>
        <fullName evidence="1">Uncharacterized protein</fullName>
    </submittedName>
</protein>
<organism evidence="1 2">
    <name type="scientific">Paramecium sonneborni</name>
    <dbReference type="NCBI Taxonomy" id="65129"/>
    <lineage>
        <taxon>Eukaryota</taxon>
        <taxon>Sar</taxon>
        <taxon>Alveolata</taxon>
        <taxon>Ciliophora</taxon>
        <taxon>Intramacronucleata</taxon>
        <taxon>Oligohymenophorea</taxon>
        <taxon>Peniculida</taxon>
        <taxon>Parameciidae</taxon>
        <taxon>Paramecium</taxon>
    </lineage>
</organism>
<evidence type="ECO:0000313" key="1">
    <source>
        <dbReference type="EMBL" id="CAD8092929.1"/>
    </source>
</evidence>
<dbReference type="Proteomes" id="UP000692954">
    <property type="component" value="Unassembled WGS sequence"/>
</dbReference>
<sequence length="154" mass="18139">MEYQRIFLNANQRKRNQNLQSNHLDDVFEQCEDGTPYGSYLQKRIGLDLSEDSNQAKKVQTKFDLTNLKQNCFSQSQIKNISYSEQNKTQNQNLELELTNLNNHFQTNMINSEDITVLEVDEINYLEQNCSPNKKKIKTKYSQKISKNIRKIII</sequence>
<dbReference type="AlphaFoldDB" id="A0A8S1NNI0"/>
<keyword evidence="2" id="KW-1185">Reference proteome</keyword>
<dbReference type="EMBL" id="CAJJDN010000060">
    <property type="protein sequence ID" value="CAD8092929.1"/>
    <property type="molecule type" value="Genomic_DNA"/>
</dbReference>
<dbReference type="OrthoDB" id="288581at2759"/>
<comment type="caution">
    <text evidence="1">The sequence shown here is derived from an EMBL/GenBank/DDBJ whole genome shotgun (WGS) entry which is preliminary data.</text>
</comment>
<proteinExistence type="predicted"/>